<accession>A0A1G5S1N6</accession>
<feature type="domain" description="Flavodoxin-like" evidence="1">
    <location>
        <begin position="3"/>
        <end position="160"/>
    </location>
</feature>
<dbReference type="PANTHER" id="PTHR39201:SF1">
    <property type="entry name" value="FLAVODOXIN-LIKE DOMAIN-CONTAINING PROTEIN"/>
    <property type="match status" value="1"/>
</dbReference>
<dbReference type="AlphaFoldDB" id="A0A1G5S1N6"/>
<sequence>MKTLIVYYSHEGNTDFVAKKIADKICADTLRLVPVKKYPEKGFAKFFWGGKSAVMAETPELEPYSVDLDSYEQIVFGFPVWASNITPPLRTFVKENPSIKEKKIAAFACQSGKGAENAFEKLKDSIGIVTLTSTLILIDPKDKPSDDNDRKIEEFCKEIKKW</sequence>
<name>A0A1G5S1N6_PSEXY</name>
<dbReference type="PROSITE" id="PS00201">
    <property type="entry name" value="FLAVODOXIN"/>
    <property type="match status" value="1"/>
</dbReference>
<proteinExistence type="predicted"/>
<dbReference type="GO" id="GO:0016651">
    <property type="term" value="F:oxidoreductase activity, acting on NAD(P)H"/>
    <property type="evidence" value="ECO:0007669"/>
    <property type="project" value="UniProtKB-ARBA"/>
</dbReference>
<evidence type="ECO:0000313" key="3">
    <source>
        <dbReference type="Proteomes" id="UP000199428"/>
    </source>
</evidence>
<dbReference type="RefSeq" id="WP_090163023.1">
    <property type="nucleotide sequence ID" value="NZ_FMWK01000009.1"/>
</dbReference>
<dbReference type="InterPro" id="IPR001226">
    <property type="entry name" value="Flavodoxin_CS"/>
</dbReference>
<dbReference type="PANTHER" id="PTHR39201">
    <property type="entry name" value="EXPORTED PROTEIN-RELATED"/>
    <property type="match status" value="1"/>
</dbReference>
<organism evidence="2 3">
    <name type="scientific">Pseudobutyrivibrio xylanivorans</name>
    <dbReference type="NCBI Taxonomy" id="185007"/>
    <lineage>
        <taxon>Bacteria</taxon>
        <taxon>Bacillati</taxon>
        <taxon>Bacillota</taxon>
        <taxon>Clostridia</taxon>
        <taxon>Lachnospirales</taxon>
        <taxon>Lachnospiraceae</taxon>
        <taxon>Pseudobutyrivibrio</taxon>
    </lineage>
</organism>
<dbReference type="EMBL" id="FMWK01000009">
    <property type="protein sequence ID" value="SCZ79641.1"/>
    <property type="molecule type" value="Genomic_DNA"/>
</dbReference>
<dbReference type="GO" id="GO:0010181">
    <property type="term" value="F:FMN binding"/>
    <property type="evidence" value="ECO:0007669"/>
    <property type="project" value="InterPro"/>
</dbReference>
<dbReference type="Proteomes" id="UP000199428">
    <property type="component" value="Unassembled WGS sequence"/>
</dbReference>
<dbReference type="PROSITE" id="PS50902">
    <property type="entry name" value="FLAVODOXIN_LIKE"/>
    <property type="match status" value="1"/>
</dbReference>
<gene>
    <name evidence="2" type="ORF">SAMN02910350_01894</name>
</gene>
<dbReference type="InterPro" id="IPR029039">
    <property type="entry name" value="Flavoprotein-like_sf"/>
</dbReference>
<dbReference type="Pfam" id="PF12682">
    <property type="entry name" value="Flavodoxin_4"/>
    <property type="match status" value="1"/>
</dbReference>
<dbReference type="SUPFAM" id="SSF52218">
    <property type="entry name" value="Flavoproteins"/>
    <property type="match status" value="1"/>
</dbReference>
<protein>
    <submittedName>
        <fullName evidence="2">Flavodoxin</fullName>
    </submittedName>
</protein>
<reference evidence="2 3" key="1">
    <citation type="submission" date="2016-10" db="EMBL/GenBank/DDBJ databases">
        <authorList>
            <person name="de Groot N.N."/>
        </authorList>
    </citation>
    <scope>NUCLEOTIDE SEQUENCE [LARGE SCALE GENOMIC DNA]</scope>
    <source>
        <strain evidence="2 3">DSM 10317</strain>
    </source>
</reference>
<evidence type="ECO:0000259" key="1">
    <source>
        <dbReference type="PROSITE" id="PS50902"/>
    </source>
</evidence>
<dbReference type="Gene3D" id="3.40.50.360">
    <property type="match status" value="1"/>
</dbReference>
<dbReference type="GO" id="GO:0009055">
    <property type="term" value="F:electron transfer activity"/>
    <property type="evidence" value="ECO:0007669"/>
    <property type="project" value="InterPro"/>
</dbReference>
<dbReference type="InterPro" id="IPR008254">
    <property type="entry name" value="Flavodoxin/NO_synth"/>
</dbReference>
<evidence type="ECO:0000313" key="2">
    <source>
        <dbReference type="EMBL" id="SCZ79641.1"/>
    </source>
</evidence>